<dbReference type="GO" id="GO:0015616">
    <property type="term" value="F:DNA translocase activity"/>
    <property type="evidence" value="ECO:0007669"/>
    <property type="project" value="TreeGrafter"/>
</dbReference>
<keyword evidence="4" id="KW-1185">Reference proteome</keyword>
<evidence type="ECO:0000259" key="2">
    <source>
        <dbReference type="Pfam" id="PF00176"/>
    </source>
</evidence>
<dbReference type="AlphaFoldDB" id="H2ZIR0"/>
<accession>H2ZIR0</accession>
<evidence type="ECO:0000256" key="1">
    <source>
        <dbReference type="SAM" id="MobiDB-lite"/>
    </source>
</evidence>
<dbReference type="SUPFAM" id="SSF52540">
    <property type="entry name" value="P-loop containing nucleoside triphosphate hydrolases"/>
    <property type="match status" value="1"/>
</dbReference>
<dbReference type="InterPro" id="IPR000330">
    <property type="entry name" value="SNF2_N"/>
</dbReference>
<sequence length="329" mass="36551">MAKQLVAEAKTCASEGELYKSLKLFKKAYKLVPSDKIQSRITRIEEAIAAESDEDDDENFGFVELDNGIVIYKKLIERLYPHQIEGVKWLYNLYDHKMKGGILADDMGLGKTIQVIAFLSAMFDMKLIKHILLVLPLSVIPVHDISPSITRMAENLKLSGNNITTNSTTNIEVVNDSDVEDVYVSGSDSNENANSVTTSFDDITAPIDDVITAAKVVNDSSKEDFQVSSSNSCENLHDVTKSFNDITAHSDEVTTKDEDVDDSSNNVTSLPETSQTETWHKSPSTTAKNSDFDFKLSVSDEEDDFNDLASNDSSNEIPIFEVHDHDDYE</sequence>
<reference evidence="3" key="3">
    <citation type="submission" date="2025-09" db="UniProtKB">
        <authorList>
            <consortium name="Ensembl"/>
        </authorList>
    </citation>
    <scope>IDENTIFICATION</scope>
</reference>
<dbReference type="PANTHER" id="PTHR45629">
    <property type="entry name" value="SNF2/RAD54 FAMILY MEMBER"/>
    <property type="match status" value="1"/>
</dbReference>
<dbReference type="Pfam" id="PF00176">
    <property type="entry name" value="SNF2-rel_dom"/>
    <property type="match status" value="1"/>
</dbReference>
<evidence type="ECO:0000313" key="4">
    <source>
        <dbReference type="Proteomes" id="UP000007875"/>
    </source>
</evidence>
<evidence type="ECO:0000313" key="3">
    <source>
        <dbReference type="Ensembl" id="ENSCSAVP00000017476.1"/>
    </source>
</evidence>
<proteinExistence type="predicted"/>
<organism evidence="3 4">
    <name type="scientific">Ciona savignyi</name>
    <name type="common">Pacific transparent sea squirt</name>
    <dbReference type="NCBI Taxonomy" id="51511"/>
    <lineage>
        <taxon>Eukaryota</taxon>
        <taxon>Metazoa</taxon>
        <taxon>Chordata</taxon>
        <taxon>Tunicata</taxon>
        <taxon>Ascidiacea</taxon>
        <taxon>Phlebobranchia</taxon>
        <taxon>Cionidae</taxon>
        <taxon>Ciona</taxon>
    </lineage>
</organism>
<dbReference type="PANTHER" id="PTHR45629:SF7">
    <property type="entry name" value="DNA EXCISION REPAIR PROTEIN ERCC-6-RELATED"/>
    <property type="match status" value="1"/>
</dbReference>
<dbReference type="GO" id="GO:0005524">
    <property type="term" value="F:ATP binding"/>
    <property type="evidence" value="ECO:0007669"/>
    <property type="project" value="InterPro"/>
</dbReference>
<feature type="region of interest" description="Disordered" evidence="1">
    <location>
        <begin position="252"/>
        <end position="291"/>
    </location>
</feature>
<protein>
    <recommendedName>
        <fullName evidence="2">SNF2 N-terminal domain-containing protein</fullName>
    </recommendedName>
</protein>
<feature type="region of interest" description="Disordered" evidence="1">
    <location>
        <begin position="304"/>
        <end position="329"/>
    </location>
</feature>
<dbReference type="InterPro" id="IPR050496">
    <property type="entry name" value="SNF2_RAD54_helicase_repair"/>
</dbReference>
<feature type="domain" description="SNF2 N-terminal" evidence="2">
    <location>
        <begin position="82"/>
        <end position="140"/>
    </location>
</feature>
<dbReference type="HOGENOM" id="CLU_844557_0_0_1"/>
<reference evidence="4" key="1">
    <citation type="submission" date="2003-08" db="EMBL/GenBank/DDBJ databases">
        <authorList>
            <person name="Birren B."/>
            <person name="Nusbaum C."/>
            <person name="Abebe A."/>
            <person name="Abouelleil A."/>
            <person name="Adekoya E."/>
            <person name="Ait-zahra M."/>
            <person name="Allen N."/>
            <person name="Allen T."/>
            <person name="An P."/>
            <person name="Anderson M."/>
            <person name="Anderson S."/>
            <person name="Arachchi H."/>
            <person name="Armbruster J."/>
            <person name="Bachantsang P."/>
            <person name="Baldwin J."/>
            <person name="Barry A."/>
            <person name="Bayul T."/>
            <person name="Blitshsteyn B."/>
            <person name="Bloom T."/>
            <person name="Blye J."/>
            <person name="Boguslavskiy L."/>
            <person name="Borowsky M."/>
            <person name="Boukhgalter B."/>
            <person name="Brunache A."/>
            <person name="Butler J."/>
            <person name="Calixte N."/>
            <person name="Calvo S."/>
            <person name="Camarata J."/>
            <person name="Campo K."/>
            <person name="Chang J."/>
            <person name="Cheshatsang Y."/>
            <person name="Citroen M."/>
            <person name="Collymore A."/>
            <person name="Considine T."/>
            <person name="Cook A."/>
            <person name="Cooke P."/>
            <person name="Corum B."/>
            <person name="Cuomo C."/>
            <person name="David R."/>
            <person name="Dawoe T."/>
            <person name="Degray S."/>
            <person name="Dodge S."/>
            <person name="Dooley K."/>
            <person name="Dorje P."/>
            <person name="Dorjee K."/>
            <person name="Dorris L."/>
            <person name="Duffey N."/>
            <person name="Dupes A."/>
            <person name="Elkins T."/>
            <person name="Engels R."/>
            <person name="Erickson J."/>
            <person name="Farina A."/>
            <person name="Faro S."/>
            <person name="Ferreira P."/>
            <person name="Fischer H."/>
            <person name="Fitzgerald M."/>
            <person name="Foley K."/>
            <person name="Gage D."/>
            <person name="Galagan J."/>
            <person name="Gearin G."/>
            <person name="Gnerre S."/>
            <person name="Gnirke A."/>
            <person name="Goyette A."/>
            <person name="Graham J."/>
            <person name="Grandbois E."/>
            <person name="Gyaltsen K."/>
            <person name="Hafez N."/>
            <person name="Hagopian D."/>
            <person name="Hagos B."/>
            <person name="Hall J."/>
            <person name="Hatcher B."/>
            <person name="Heller A."/>
            <person name="Higgins H."/>
            <person name="Honan T."/>
            <person name="Horn A."/>
            <person name="Houde N."/>
            <person name="Hughes L."/>
            <person name="Hulme W."/>
            <person name="Husby E."/>
            <person name="Iliev I."/>
            <person name="Jaffe D."/>
            <person name="Jones C."/>
            <person name="Kamal M."/>
            <person name="Kamat A."/>
            <person name="Kamvysselis M."/>
            <person name="Karlsson E."/>
            <person name="Kells C."/>
            <person name="Kieu A."/>
            <person name="Kisner P."/>
            <person name="Kodira C."/>
            <person name="Kulbokas E."/>
            <person name="Labutti K."/>
            <person name="Lama D."/>
            <person name="Landers T."/>
            <person name="Leger J."/>
            <person name="Levine S."/>
            <person name="Lewis D."/>
            <person name="Lewis T."/>
            <person name="Lindblad-toh K."/>
            <person name="Liu X."/>
            <person name="Lokyitsang T."/>
            <person name="Lokyitsang Y."/>
            <person name="Lucien O."/>
            <person name="Lui A."/>
            <person name="Ma L.J."/>
            <person name="Mabbitt R."/>
            <person name="Macdonald J."/>
            <person name="Maclean C."/>
            <person name="Major J."/>
            <person name="Manning J."/>
            <person name="Marabella R."/>
            <person name="Maru K."/>
            <person name="Matthews C."/>
            <person name="Mauceli E."/>
            <person name="Mccarthy M."/>
            <person name="Mcdonough S."/>
            <person name="Mcghee T."/>
            <person name="Meldrim J."/>
            <person name="Meneus L."/>
            <person name="Mesirov J."/>
            <person name="Mihalev A."/>
            <person name="Mihova T."/>
            <person name="Mikkelsen T."/>
            <person name="Mlenga V."/>
            <person name="Moru K."/>
            <person name="Mozes J."/>
            <person name="Mulrain L."/>
            <person name="Munson G."/>
            <person name="Naylor J."/>
            <person name="Newes C."/>
            <person name="Nguyen C."/>
            <person name="Nguyen N."/>
            <person name="Nguyen T."/>
            <person name="Nicol R."/>
            <person name="Nielsen C."/>
            <person name="Nizzari M."/>
            <person name="Norbu C."/>
            <person name="Norbu N."/>
            <person name="O'donnell P."/>
            <person name="Okoawo O."/>
            <person name="O'leary S."/>
            <person name="Omotosho B."/>
            <person name="O'neill K."/>
            <person name="Osman S."/>
            <person name="Parker S."/>
            <person name="Perrin D."/>
            <person name="Phunkhang P."/>
            <person name="Piqani B."/>
            <person name="Purcell S."/>
            <person name="Rachupka T."/>
            <person name="Ramasamy U."/>
            <person name="Rameau R."/>
            <person name="Ray V."/>
            <person name="Raymond C."/>
            <person name="Retta R."/>
            <person name="Richardson S."/>
            <person name="Rise C."/>
            <person name="Rodriguez J."/>
            <person name="Rogers J."/>
            <person name="Rogov P."/>
            <person name="Rutman M."/>
            <person name="Schupbach R."/>
            <person name="Seaman C."/>
            <person name="Settipalli S."/>
            <person name="Sharpe T."/>
            <person name="Sheridan J."/>
            <person name="Sherpa N."/>
            <person name="Shi J."/>
            <person name="Smirnov S."/>
            <person name="Smith C."/>
            <person name="Sougnez C."/>
            <person name="Spencer B."/>
            <person name="Stalker J."/>
            <person name="Stange-thomann N."/>
            <person name="Stavropoulos S."/>
            <person name="Stetson K."/>
            <person name="Stone C."/>
            <person name="Stone S."/>
            <person name="Stubbs M."/>
            <person name="Talamas J."/>
            <person name="Tchuinga P."/>
            <person name="Tenzing P."/>
            <person name="Tesfaye S."/>
            <person name="Theodore J."/>
            <person name="Thoulutsang Y."/>
            <person name="Topham K."/>
            <person name="Towey S."/>
            <person name="Tsamla T."/>
            <person name="Tsomo N."/>
            <person name="Vallee D."/>
            <person name="Vassiliev H."/>
            <person name="Venkataraman V."/>
            <person name="Vinson J."/>
            <person name="Vo A."/>
            <person name="Wade C."/>
            <person name="Wang S."/>
            <person name="Wangchuk T."/>
            <person name="Wangdi T."/>
            <person name="Whittaker C."/>
            <person name="Wilkinson J."/>
            <person name="Wu Y."/>
            <person name="Wyman D."/>
            <person name="Yadav S."/>
            <person name="Yang S."/>
            <person name="Yang X."/>
            <person name="Yeager S."/>
            <person name="Yee E."/>
            <person name="Young G."/>
            <person name="Zainoun J."/>
            <person name="Zembeck L."/>
            <person name="Zimmer A."/>
            <person name="Zody M."/>
            <person name="Lander E."/>
        </authorList>
    </citation>
    <scope>NUCLEOTIDE SEQUENCE [LARGE SCALE GENOMIC DNA]</scope>
</reference>
<feature type="compositionally biased region" description="Polar residues" evidence="1">
    <location>
        <begin position="264"/>
        <end position="289"/>
    </location>
</feature>
<dbReference type="InterPro" id="IPR038718">
    <property type="entry name" value="SNF2-like_sf"/>
</dbReference>
<dbReference type="GeneTree" id="ENSGT00940000156837"/>
<dbReference type="InterPro" id="IPR027417">
    <property type="entry name" value="P-loop_NTPase"/>
</dbReference>
<reference evidence="3" key="2">
    <citation type="submission" date="2025-08" db="UniProtKB">
        <authorList>
            <consortium name="Ensembl"/>
        </authorList>
    </citation>
    <scope>IDENTIFICATION</scope>
</reference>
<name>H2ZIR0_CIOSA</name>
<dbReference type="Gene3D" id="3.40.50.10810">
    <property type="entry name" value="Tandem AAA-ATPase domain"/>
    <property type="match status" value="1"/>
</dbReference>
<dbReference type="Ensembl" id="ENSCSAVT00000017667.1">
    <property type="protein sequence ID" value="ENSCSAVP00000017476.1"/>
    <property type="gene ID" value="ENSCSAVG00000010291.1"/>
</dbReference>
<dbReference type="Proteomes" id="UP000007875">
    <property type="component" value="Unassembled WGS sequence"/>
</dbReference>